<dbReference type="GO" id="GO:0016787">
    <property type="term" value="F:hydrolase activity"/>
    <property type="evidence" value="ECO:0007669"/>
    <property type="project" value="UniProtKB-UniRule"/>
</dbReference>
<dbReference type="PANTHER" id="PTHR14226:SF29">
    <property type="entry name" value="NEUROPATHY TARGET ESTERASE SWS"/>
    <property type="match status" value="1"/>
</dbReference>
<name>A0A4R2TVS3_9FIRM</name>
<dbReference type="InterPro" id="IPR016035">
    <property type="entry name" value="Acyl_Trfase/lysoPLipase"/>
</dbReference>
<dbReference type="InterPro" id="IPR002641">
    <property type="entry name" value="PNPLA_dom"/>
</dbReference>
<protein>
    <submittedName>
        <fullName evidence="6">NTE family protein</fullName>
    </submittedName>
</protein>
<dbReference type="InterPro" id="IPR050301">
    <property type="entry name" value="NTE"/>
</dbReference>
<dbReference type="GO" id="GO:0016042">
    <property type="term" value="P:lipid catabolic process"/>
    <property type="evidence" value="ECO:0007669"/>
    <property type="project" value="UniProtKB-UniRule"/>
</dbReference>
<evidence type="ECO:0000313" key="7">
    <source>
        <dbReference type="Proteomes" id="UP000295504"/>
    </source>
</evidence>
<feature type="short sequence motif" description="DGA/G" evidence="4">
    <location>
        <begin position="178"/>
        <end position="180"/>
    </location>
</feature>
<keyword evidence="2 4" id="KW-0442">Lipid degradation</keyword>
<feature type="short sequence motif" description="GXSXG" evidence="4">
    <location>
        <begin position="35"/>
        <end position="39"/>
    </location>
</feature>
<evidence type="ECO:0000256" key="3">
    <source>
        <dbReference type="ARBA" id="ARBA00023098"/>
    </source>
</evidence>
<feature type="active site" description="Nucleophile" evidence="4">
    <location>
        <position position="37"/>
    </location>
</feature>
<keyword evidence="3 4" id="KW-0443">Lipid metabolism</keyword>
<evidence type="ECO:0000313" key="6">
    <source>
        <dbReference type="EMBL" id="TCQ07107.1"/>
    </source>
</evidence>
<dbReference type="CDD" id="cd07209">
    <property type="entry name" value="Pat_hypo_Ecoli_Z1214_like"/>
    <property type="match status" value="1"/>
</dbReference>
<dbReference type="AlphaFoldDB" id="A0A4R2TVS3"/>
<dbReference type="EMBL" id="SLYC01000002">
    <property type="protein sequence ID" value="TCQ07107.1"/>
    <property type="molecule type" value="Genomic_DNA"/>
</dbReference>
<dbReference type="Gene3D" id="3.40.1090.10">
    <property type="entry name" value="Cytosolic phospholipase A2 catalytic domain"/>
    <property type="match status" value="2"/>
</dbReference>
<feature type="domain" description="PNPLA" evidence="5">
    <location>
        <begin position="4"/>
        <end position="191"/>
    </location>
</feature>
<organism evidence="6 7">
    <name type="scientific">Serpentinicella alkaliphila</name>
    <dbReference type="NCBI Taxonomy" id="1734049"/>
    <lineage>
        <taxon>Bacteria</taxon>
        <taxon>Bacillati</taxon>
        <taxon>Bacillota</taxon>
        <taxon>Clostridia</taxon>
        <taxon>Peptostreptococcales</taxon>
        <taxon>Natronincolaceae</taxon>
        <taxon>Serpentinicella</taxon>
    </lineage>
</organism>
<keyword evidence="7" id="KW-1185">Reference proteome</keyword>
<sequence length="398" mass="46041">MLGLTLEGGGARGSYQIGAWKAFREIGIEFDGITGTSVGALNGALMVQDDYDLAYELWYNMEPYRILNVDDRIYEVLDDDRISSKELNIIYKQIVKVVKGIGLDSKPLQLLVNKCLKEAIIRNSHMDFGFVTVCLTDLKPLKLYKENVPIGKMGDYLLASSCLPIFRSKEYDGKKFLDGAFYNNLPVDMLYEKGYKEVIALRLNSQGIIKKNCFKELNLTFIKPYQDLGKILDFSRERARRNLQLGYYDTLKHFKNLKGKEYYILGDISDEKAFKFFMSLSNESIIMLGNLFNIPQYMSLTRALLEGIIPKLFNLLDLDEQSRYSDLFFAILEQMALRKKINPFHIYTIDMLVENIERYNSGDRTKPKKYKSEIFPNKKVLIKRSVDIILLNEPYIHI</sequence>
<accession>A0A4R2TVS3</accession>
<evidence type="ECO:0000259" key="5">
    <source>
        <dbReference type="PROSITE" id="PS51635"/>
    </source>
</evidence>
<dbReference type="PANTHER" id="PTHR14226">
    <property type="entry name" value="NEUROPATHY TARGET ESTERASE/SWISS CHEESE D.MELANOGASTER"/>
    <property type="match status" value="1"/>
</dbReference>
<comment type="caution">
    <text evidence="6">The sequence shown here is derived from an EMBL/GenBank/DDBJ whole genome shotgun (WGS) entry which is preliminary data.</text>
</comment>
<dbReference type="OrthoDB" id="9770965at2"/>
<dbReference type="SUPFAM" id="SSF52151">
    <property type="entry name" value="FabD/lysophospholipase-like"/>
    <property type="match status" value="1"/>
</dbReference>
<feature type="short sequence motif" description="GXGXXG" evidence="4">
    <location>
        <begin position="8"/>
        <end position="13"/>
    </location>
</feature>
<proteinExistence type="predicted"/>
<dbReference type="Proteomes" id="UP000295504">
    <property type="component" value="Unassembled WGS sequence"/>
</dbReference>
<dbReference type="RefSeq" id="WP_132847452.1">
    <property type="nucleotide sequence ID" value="NZ_CP058648.1"/>
</dbReference>
<gene>
    <name evidence="6" type="ORF">EDD79_1002103</name>
</gene>
<evidence type="ECO:0000256" key="4">
    <source>
        <dbReference type="PROSITE-ProRule" id="PRU01161"/>
    </source>
</evidence>
<dbReference type="PROSITE" id="PS51635">
    <property type="entry name" value="PNPLA"/>
    <property type="match status" value="1"/>
</dbReference>
<evidence type="ECO:0000256" key="2">
    <source>
        <dbReference type="ARBA" id="ARBA00022963"/>
    </source>
</evidence>
<keyword evidence="1 4" id="KW-0378">Hydrolase</keyword>
<feature type="active site" description="Proton acceptor" evidence="4">
    <location>
        <position position="178"/>
    </location>
</feature>
<reference evidence="6 7" key="1">
    <citation type="submission" date="2019-03" db="EMBL/GenBank/DDBJ databases">
        <title>Genomic Encyclopedia of Type Strains, Phase IV (KMG-IV): sequencing the most valuable type-strain genomes for metagenomic binning, comparative biology and taxonomic classification.</title>
        <authorList>
            <person name="Goeker M."/>
        </authorList>
    </citation>
    <scope>NUCLEOTIDE SEQUENCE [LARGE SCALE GENOMIC DNA]</scope>
    <source>
        <strain evidence="6 7">DSM 100013</strain>
    </source>
</reference>
<evidence type="ECO:0000256" key="1">
    <source>
        <dbReference type="ARBA" id="ARBA00022801"/>
    </source>
</evidence>
<dbReference type="Pfam" id="PF01734">
    <property type="entry name" value="Patatin"/>
    <property type="match status" value="1"/>
</dbReference>